<evidence type="ECO:0000259" key="5">
    <source>
        <dbReference type="Pfam" id="PF13657"/>
    </source>
</evidence>
<comment type="similarity">
    <text evidence="1">Belongs to the HipA Ser/Thr kinase family.</text>
</comment>
<dbReference type="Proteomes" id="UP000501891">
    <property type="component" value="Chromosome"/>
</dbReference>
<feature type="domain" description="HipA N-terminal subdomain 1" evidence="5">
    <location>
        <begin position="2"/>
        <end position="103"/>
    </location>
</feature>
<dbReference type="Gene3D" id="1.10.1070.20">
    <property type="match status" value="1"/>
</dbReference>
<evidence type="ECO:0000313" key="6">
    <source>
        <dbReference type="EMBL" id="QJE74690.1"/>
    </source>
</evidence>
<sequence length="415" mass="45135">MLKVWTAERPAGRLDRNRGGSGPGATFAYGAEAGPGDAVSLTMPTRLESYDQPFGLHPIFEMNLPEGALRERLRLRFAKATGRFDDLDLLAVTGRSQMGRIRYTAPNGALDAGVPLQPVDDILARRRDGDLFRQLLDSFAPHSGISGVQPKVLVRDPDTALKLSGPGTAGRVSFQAATHIVKFWDPAEYPHLAANEYFCLEAARRCGLEVARARLAEDGAALVVDRFDLGRDGTYLGMEDFCVLNGTATARKYEGGYEKSVFRRLKDFMAGDVEGWRRDAGRLFTLFVLNAAIRNGDAHLKNFAVLYDGLDGPLRLAPAYDLVTTTAYLPADRMALTLDGKPTWPDVKQLERLGTTRCGLTPSDVRATLERVADALATTLPDLRAFARDVPGFAEVATGMEAAWAEGTRTSLGNG</sequence>
<dbReference type="KEGG" id="acru:HHL28_17940"/>
<keyword evidence="7" id="KW-1185">Reference proteome</keyword>
<dbReference type="InterPro" id="IPR052028">
    <property type="entry name" value="HipA_Ser/Thr_kinase"/>
</dbReference>
<dbReference type="AlphaFoldDB" id="A0A858RB24"/>
<accession>A0A858RB24</accession>
<keyword evidence="2" id="KW-0808">Transferase</keyword>
<dbReference type="Pfam" id="PF13657">
    <property type="entry name" value="Couple_hipA"/>
    <property type="match status" value="1"/>
</dbReference>
<organism evidence="6 7">
    <name type="scientific">Aerophototrophica crusticola</name>
    <dbReference type="NCBI Taxonomy" id="1709002"/>
    <lineage>
        <taxon>Bacteria</taxon>
        <taxon>Pseudomonadati</taxon>
        <taxon>Pseudomonadota</taxon>
        <taxon>Alphaproteobacteria</taxon>
        <taxon>Rhodospirillales</taxon>
        <taxon>Rhodospirillaceae</taxon>
        <taxon>Aerophototrophica</taxon>
    </lineage>
</organism>
<evidence type="ECO:0000313" key="7">
    <source>
        <dbReference type="Proteomes" id="UP000501891"/>
    </source>
</evidence>
<dbReference type="InterPro" id="IPR017508">
    <property type="entry name" value="HipA_N1"/>
</dbReference>
<evidence type="ECO:0000256" key="3">
    <source>
        <dbReference type="ARBA" id="ARBA00022777"/>
    </source>
</evidence>
<evidence type="ECO:0000256" key="2">
    <source>
        <dbReference type="ARBA" id="ARBA00022679"/>
    </source>
</evidence>
<dbReference type="GO" id="GO:0004674">
    <property type="term" value="F:protein serine/threonine kinase activity"/>
    <property type="evidence" value="ECO:0007669"/>
    <property type="project" value="TreeGrafter"/>
</dbReference>
<dbReference type="EMBL" id="CP051775">
    <property type="protein sequence ID" value="QJE74690.1"/>
    <property type="molecule type" value="Genomic_DNA"/>
</dbReference>
<evidence type="ECO:0000256" key="1">
    <source>
        <dbReference type="ARBA" id="ARBA00010164"/>
    </source>
</evidence>
<dbReference type="PANTHER" id="PTHR37419">
    <property type="entry name" value="SERINE/THREONINE-PROTEIN KINASE TOXIN HIPA"/>
    <property type="match status" value="1"/>
</dbReference>
<proteinExistence type="inferred from homology"/>
<reference evidence="6" key="1">
    <citation type="submission" date="2020-04" db="EMBL/GenBank/DDBJ databases">
        <title>A desert anoxygenic phototrophic bacterium fixes CO2 using RubisCO under aerobic conditions.</title>
        <authorList>
            <person name="Tang K."/>
        </authorList>
    </citation>
    <scope>NUCLEOTIDE SEQUENCE [LARGE SCALE GENOMIC DNA]</scope>
    <source>
        <strain evidence="6">MIMtkB3</strain>
    </source>
</reference>
<keyword evidence="3" id="KW-0418">Kinase</keyword>
<name>A0A858RB24_9PROT</name>
<protein>
    <submittedName>
        <fullName evidence="6">Type II toxin-antitoxin system HipA family toxin</fullName>
    </submittedName>
</protein>
<dbReference type="PANTHER" id="PTHR37419:SF1">
    <property type="entry name" value="SERINE_THREONINE-PROTEIN KINASE TOXIN HIPA"/>
    <property type="match status" value="1"/>
</dbReference>
<feature type="domain" description="HipA-like C-terminal" evidence="4">
    <location>
        <begin position="144"/>
        <end position="378"/>
    </location>
</feature>
<evidence type="ECO:0000259" key="4">
    <source>
        <dbReference type="Pfam" id="PF07804"/>
    </source>
</evidence>
<dbReference type="InterPro" id="IPR012893">
    <property type="entry name" value="HipA-like_C"/>
</dbReference>
<dbReference type="Pfam" id="PF07804">
    <property type="entry name" value="HipA_C"/>
    <property type="match status" value="1"/>
</dbReference>
<gene>
    <name evidence="6" type="ORF">HHL28_17940</name>
</gene>
<dbReference type="GO" id="GO:0005829">
    <property type="term" value="C:cytosol"/>
    <property type="evidence" value="ECO:0007669"/>
    <property type="project" value="TreeGrafter"/>
</dbReference>